<evidence type="ECO:0000256" key="2">
    <source>
        <dbReference type="ARBA" id="ARBA00004285"/>
    </source>
</evidence>
<feature type="domain" description="Death" evidence="19">
    <location>
        <begin position="218"/>
        <end position="284"/>
    </location>
</feature>
<evidence type="ECO:0000313" key="22">
    <source>
        <dbReference type="Proteomes" id="UP000823561"/>
    </source>
</evidence>
<keyword evidence="10" id="KW-1015">Disulfide bond</keyword>
<evidence type="ECO:0000256" key="16">
    <source>
        <dbReference type="PROSITE-ProRule" id="PRU00206"/>
    </source>
</evidence>
<keyword evidence="17" id="KW-0472">Membrane</keyword>
<accession>A0AAV6FW09</accession>
<dbReference type="PROSITE" id="PS00652">
    <property type="entry name" value="TNFR_NGFR_1"/>
    <property type="match status" value="1"/>
</dbReference>
<dbReference type="PROSITE" id="PS50050">
    <property type="entry name" value="TNFR_NGFR_2"/>
    <property type="match status" value="2"/>
</dbReference>
<dbReference type="GO" id="GO:0045121">
    <property type="term" value="C:membrane raft"/>
    <property type="evidence" value="ECO:0007669"/>
    <property type="project" value="UniProtKB-SubCell"/>
</dbReference>
<dbReference type="SUPFAM" id="SSF57586">
    <property type="entry name" value="TNF receptor-like"/>
    <property type="match status" value="2"/>
</dbReference>
<dbReference type="AlphaFoldDB" id="A0AAV6FW09"/>
<dbReference type="InterPro" id="IPR008063">
    <property type="entry name" value="Fas_rcpt"/>
</dbReference>
<dbReference type="GO" id="GO:0097527">
    <property type="term" value="P:necroptotic signaling pathway"/>
    <property type="evidence" value="ECO:0007669"/>
    <property type="project" value="TreeGrafter"/>
</dbReference>
<keyword evidence="4" id="KW-1003">Cell membrane</keyword>
<dbReference type="EMBL" id="JADWDJ010000018">
    <property type="protein sequence ID" value="KAG5267013.1"/>
    <property type="molecule type" value="Genomic_DNA"/>
</dbReference>
<dbReference type="PROSITE" id="PS50017">
    <property type="entry name" value="DEATH_DOMAIN"/>
    <property type="match status" value="1"/>
</dbReference>
<dbReference type="PANTHER" id="PTHR46874">
    <property type="entry name" value="TUMOR NECROSIS FACTOR RECEPTOR SUPERFAMILY MEMBER 6"/>
    <property type="match status" value="1"/>
</dbReference>
<dbReference type="GO" id="GO:0006955">
    <property type="term" value="P:immune response"/>
    <property type="evidence" value="ECO:0007669"/>
    <property type="project" value="InterPro"/>
</dbReference>
<evidence type="ECO:0000256" key="11">
    <source>
        <dbReference type="ARBA" id="ARBA00023180"/>
    </source>
</evidence>
<dbReference type="Gene3D" id="2.10.50.10">
    <property type="entry name" value="Tumor Necrosis Factor Receptor, subunit A, domain 2"/>
    <property type="match status" value="2"/>
</dbReference>
<comment type="caution">
    <text evidence="21">The sequence shown here is derived from an EMBL/GenBank/DDBJ whole genome shotgun (WGS) entry which is preliminary data.</text>
</comment>
<evidence type="ECO:0000313" key="21">
    <source>
        <dbReference type="EMBL" id="KAG5267013.1"/>
    </source>
</evidence>
<dbReference type="PRINTS" id="PR01680">
    <property type="entry name" value="TNFACTORR6"/>
</dbReference>
<name>A0AAV6FW09_9TELE</name>
<dbReference type="InterPro" id="IPR000488">
    <property type="entry name" value="Death_dom"/>
</dbReference>
<organism evidence="21 22">
    <name type="scientific">Alosa alosa</name>
    <name type="common">allis shad</name>
    <dbReference type="NCBI Taxonomy" id="278164"/>
    <lineage>
        <taxon>Eukaryota</taxon>
        <taxon>Metazoa</taxon>
        <taxon>Chordata</taxon>
        <taxon>Craniata</taxon>
        <taxon>Vertebrata</taxon>
        <taxon>Euteleostomi</taxon>
        <taxon>Actinopterygii</taxon>
        <taxon>Neopterygii</taxon>
        <taxon>Teleostei</taxon>
        <taxon>Clupei</taxon>
        <taxon>Clupeiformes</taxon>
        <taxon>Clupeoidei</taxon>
        <taxon>Clupeidae</taxon>
        <taxon>Alosa</taxon>
    </lineage>
</organism>
<keyword evidence="17" id="KW-0812">Transmembrane</keyword>
<evidence type="ECO:0000256" key="14">
    <source>
        <dbReference type="ARBA" id="ARBA00032338"/>
    </source>
</evidence>
<dbReference type="GO" id="GO:0006924">
    <property type="term" value="P:activation-induced cell death of T cells"/>
    <property type="evidence" value="ECO:0007669"/>
    <property type="project" value="TreeGrafter"/>
</dbReference>
<evidence type="ECO:0000256" key="17">
    <source>
        <dbReference type="SAM" id="Phobius"/>
    </source>
</evidence>
<evidence type="ECO:0000256" key="12">
    <source>
        <dbReference type="ARBA" id="ARBA00023288"/>
    </source>
</evidence>
<gene>
    <name evidence="21" type="ORF">AALO_G00238850</name>
</gene>
<dbReference type="GO" id="GO:0005516">
    <property type="term" value="F:calmodulin binding"/>
    <property type="evidence" value="ECO:0007669"/>
    <property type="project" value="UniProtKB-KW"/>
</dbReference>
<dbReference type="InterPro" id="IPR011029">
    <property type="entry name" value="DEATH-like_dom_sf"/>
</dbReference>
<evidence type="ECO:0000256" key="3">
    <source>
        <dbReference type="ARBA" id="ARBA00015761"/>
    </source>
</evidence>
<proteinExistence type="predicted"/>
<dbReference type="GO" id="GO:0097049">
    <property type="term" value="P:motor neuron apoptotic process"/>
    <property type="evidence" value="ECO:0007669"/>
    <property type="project" value="TreeGrafter"/>
</dbReference>
<keyword evidence="17" id="KW-1133">Transmembrane helix</keyword>
<dbReference type="GO" id="GO:0097192">
    <property type="term" value="P:extrinsic apoptotic signaling pathway in absence of ligand"/>
    <property type="evidence" value="ECO:0007669"/>
    <property type="project" value="TreeGrafter"/>
</dbReference>
<dbReference type="GO" id="GO:0031265">
    <property type="term" value="C:CD95 death-inducing signaling complex"/>
    <property type="evidence" value="ECO:0007669"/>
    <property type="project" value="TreeGrafter"/>
</dbReference>
<dbReference type="GO" id="GO:0032872">
    <property type="term" value="P:regulation of stress-activated MAPK cascade"/>
    <property type="evidence" value="ECO:0007669"/>
    <property type="project" value="TreeGrafter"/>
</dbReference>
<dbReference type="SMART" id="SM00208">
    <property type="entry name" value="TNFR"/>
    <property type="match status" value="3"/>
</dbReference>
<evidence type="ECO:0000259" key="19">
    <source>
        <dbReference type="PROSITE" id="PS50017"/>
    </source>
</evidence>
<dbReference type="Gene3D" id="1.10.533.10">
    <property type="entry name" value="Death Domain, Fas"/>
    <property type="match status" value="1"/>
</dbReference>
<keyword evidence="8" id="KW-0112">Calmodulin-binding</keyword>
<keyword evidence="22" id="KW-1185">Reference proteome</keyword>
<evidence type="ECO:0000256" key="1">
    <source>
        <dbReference type="ARBA" id="ARBA00004251"/>
    </source>
</evidence>
<reference evidence="21" key="1">
    <citation type="submission" date="2020-10" db="EMBL/GenBank/DDBJ databases">
        <title>Chromosome-scale genome assembly of the Allis shad, Alosa alosa.</title>
        <authorList>
            <person name="Margot Z."/>
            <person name="Christophe K."/>
            <person name="Cabau C."/>
            <person name="Louis A."/>
            <person name="Berthelot C."/>
            <person name="Parey E."/>
            <person name="Roest Crollius H."/>
            <person name="Montfort J."/>
            <person name="Robinson-Rechavi M."/>
            <person name="Bucao C."/>
            <person name="Bouchez O."/>
            <person name="Gislard M."/>
            <person name="Lluch J."/>
            <person name="Milhes M."/>
            <person name="Lampietro C."/>
            <person name="Lopez Roques C."/>
            <person name="Donnadieu C."/>
            <person name="Braasch I."/>
            <person name="Desvignes T."/>
            <person name="Postlethwait J."/>
            <person name="Bobe J."/>
            <person name="Guiguen Y."/>
        </authorList>
    </citation>
    <scope>NUCLEOTIDE SEQUENCE</scope>
    <source>
        <strain evidence="21">M-15738</strain>
        <tissue evidence="21">Blood</tissue>
    </source>
</reference>
<keyword evidence="5" id="KW-0053">Apoptosis</keyword>
<dbReference type="GO" id="GO:0005031">
    <property type="term" value="F:tumor necrosis factor receptor activity"/>
    <property type="evidence" value="ECO:0007669"/>
    <property type="project" value="TreeGrafter"/>
</dbReference>
<feature type="repeat" description="TNFR-Cys" evidence="16">
    <location>
        <begin position="59"/>
        <end position="102"/>
    </location>
</feature>
<dbReference type="GO" id="GO:0043066">
    <property type="term" value="P:negative regulation of apoptotic process"/>
    <property type="evidence" value="ECO:0007669"/>
    <property type="project" value="TreeGrafter"/>
</dbReference>
<evidence type="ECO:0000256" key="9">
    <source>
        <dbReference type="ARBA" id="ARBA00023139"/>
    </source>
</evidence>
<comment type="caution">
    <text evidence="16">Lacks conserved residue(s) required for the propagation of feature annotation.</text>
</comment>
<dbReference type="PANTHER" id="PTHR46874:SF1">
    <property type="entry name" value="TUMOR NECROSIS FACTOR RECEPTOR SUPERFAMILY MEMBER 6"/>
    <property type="match status" value="1"/>
</dbReference>
<dbReference type="SUPFAM" id="SSF47986">
    <property type="entry name" value="DEATH domain"/>
    <property type="match status" value="1"/>
</dbReference>
<feature type="chain" id="PRO_5043865434" description="Tumor necrosis factor receptor superfamily member 6" evidence="18">
    <location>
        <begin position="21"/>
        <end position="290"/>
    </location>
</feature>
<sequence>MFKSVIVCVLVVFGLPLGQSLSCLSGNYSHDGKTCCLCPKGYFVYSHCDTANPQPKCDHCQTGSSYTAEANSQEKCEQCTVCNSKANLEEERHCTTTSDVICTCKKGYFCEGEHCKACHQCEECELGEEEPCTPRNNTVCKKHSGAKDTAGIAIGAAVAVVVVVALICGALWWKKKFCFAQRLAAADHPEQKIPLKGIDLKQFIGDIVDLLSWSDMVKVADRTGMDNVQVVRHKHDNPTAEEQTRSLLIAWIELQGLDQASETLCQTLRKCNLNQKADKIERLISPKVDV</sequence>
<keyword evidence="6 18" id="KW-0732">Signal</keyword>
<keyword evidence="7" id="KW-0677">Repeat</keyword>
<evidence type="ECO:0000256" key="8">
    <source>
        <dbReference type="ARBA" id="ARBA00022860"/>
    </source>
</evidence>
<evidence type="ECO:0000256" key="18">
    <source>
        <dbReference type="SAM" id="SignalP"/>
    </source>
</evidence>
<evidence type="ECO:0000256" key="4">
    <source>
        <dbReference type="ARBA" id="ARBA00022475"/>
    </source>
</evidence>
<evidence type="ECO:0000256" key="10">
    <source>
        <dbReference type="ARBA" id="ARBA00023157"/>
    </source>
</evidence>
<evidence type="ECO:0000256" key="6">
    <source>
        <dbReference type="ARBA" id="ARBA00022729"/>
    </source>
</evidence>
<evidence type="ECO:0000256" key="7">
    <source>
        <dbReference type="ARBA" id="ARBA00022737"/>
    </source>
</evidence>
<evidence type="ECO:0000259" key="20">
    <source>
        <dbReference type="PROSITE" id="PS50050"/>
    </source>
</evidence>
<keyword evidence="11" id="KW-0325">Glycoprotein</keyword>
<feature type="domain" description="TNFR-Cys" evidence="20">
    <location>
        <begin position="59"/>
        <end position="102"/>
    </location>
</feature>
<protein>
    <recommendedName>
        <fullName evidence="3">Tumor necrosis factor receptor superfamily member 6</fullName>
    </recommendedName>
    <alternativeName>
        <fullName evidence="14">Apo-1 antigen</fullName>
    </alternativeName>
    <alternativeName>
        <fullName evidence="15">Apoptosis-mediating surface antigen FAS</fullName>
    </alternativeName>
    <alternativeName>
        <fullName evidence="13">FASLG receptor</fullName>
    </alternativeName>
</protein>
<evidence type="ECO:0000256" key="13">
    <source>
        <dbReference type="ARBA" id="ARBA00030181"/>
    </source>
</evidence>
<dbReference type="Pfam" id="PF00531">
    <property type="entry name" value="Death"/>
    <property type="match status" value="1"/>
</dbReference>
<keyword evidence="12" id="KW-0449">Lipoprotein</keyword>
<dbReference type="GO" id="GO:0009897">
    <property type="term" value="C:external side of plasma membrane"/>
    <property type="evidence" value="ECO:0007669"/>
    <property type="project" value="TreeGrafter"/>
</dbReference>
<dbReference type="Proteomes" id="UP000823561">
    <property type="component" value="Chromosome 18"/>
</dbReference>
<dbReference type="InterPro" id="IPR001368">
    <property type="entry name" value="TNFR/NGFR_Cys_rich_reg"/>
</dbReference>
<comment type="subcellular location">
    <subcellularLocation>
        <location evidence="1">Cell membrane</location>
        <topology evidence="1">Single-pass type I membrane protein</topology>
    </subcellularLocation>
    <subcellularLocation>
        <location evidence="2">Membrane raft</location>
    </subcellularLocation>
</comment>
<evidence type="ECO:0000256" key="5">
    <source>
        <dbReference type="ARBA" id="ARBA00022703"/>
    </source>
</evidence>
<feature type="transmembrane region" description="Helical" evidence="17">
    <location>
        <begin position="150"/>
        <end position="173"/>
    </location>
</feature>
<keyword evidence="9" id="KW-0564">Palmitate</keyword>
<feature type="repeat" description="TNFR-Cys" evidence="16">
    <location>
        <begin position="103"/>
        <end position="140"/>
    </location>
</feature>
<evidence type="ECO:0000256" key="15">
    <source>
        <dbReference type="ARBA" id="ARBA00032502"/>
    </source>
</evidence>
<dbReference type="Pfam" id="PF00020">
    <property type="entry name" value="TNFR_c6"/>
    <property type="match status" value="2"/>
</dbReference>
<feature type="signal peptide" evidence="18">
    <location>
        <begin position="1"/>
        <end position="20"/>
    </location>
</feature>
<feature type="domain" description="TNFR-Cys" evidence="20">
    <location>
        <begin position="103"/>
        <end position="140"/>
    </location>
</feature>